<dbReference type="SUPFAM" id="SSF57256">
    <property type="entry name" value="Elafin-like"/>
    <property type="match status" value="1"/>
</dbReference>
<evidence type="ECO:0000313" key="2">
    <source>
        <dbReference type="Proteomes" id="UP000095285"/>
    </source>
</evidence>
<dbReference type="SMART" id="SM00217">
    <property type="entry name" value="WAP"/>
    <property type="match status" value="2"/>
</dbReference>
<accession>A0A1I7VYW9</accession>
<dbReference type="WBParaSite" id="EN70_7794">
    <property type="protein sequence ID" value="EN70_7794"/>
    <property type="gene ID" value="EN70_7794"/>
</dbReference>
<dbReference type="PROSITE" id="PS51390">
    <property type="entry name" value="WAP"/>
    <property type="match status" value="1"/>
</dbReference>
<evidence type="ECO:0000259" key="1">
    <source>
        <dbReference type="PROSITE" id="PS51390"/>
    </source>
</evidence>
<dbReference type="Pfam" id="PF00095">
    <property type="entry name" value="WAP"/>
    <property type="match status" value="2"/>
</dbReference>
<proteinExistence type="predicted"/>
<reference evidence="2" key="1">
    <citation type="submission" date="2012-04" db="EMBL/GenBank/DDBJ databases">
        <title>The Genome Sequence of Loa loa.</title>
        <authorList>
            <consortium name="The Broad Institute Genome Sequencing Platform"/>
            <consortium name="Broad Institute Genome Sequencing Center for Infectious Disease"/>
            <person name="Nutman T.B."/>
            <person name="Fink D.L."/>
            <person name="Russ C."/>
            <person name="Young S."/>
            <person name="Zeng Q."/>
            <person name="Gargeya S."/>
            <person name="Alvarado L."/>
            <person name="Berlin A."/>
            <person name="Chapman S.B."/>
            <person name="Chen Z."/>
            <person name="Freedman E."/>
            <person name="Gellesch M."/>
            <person name="Goldberg J."/>
            <person name="Griggs A."/>
            <person name="Gujja S."/>
            <person name="Heilman E.R."/>
            <person name="Heiman D."/>
            <person name="Howarth C."/>
            <person name="Mehta T."/>
            <person name="Neiman D."/>
            <person name="Pearson M."/>
            <person name="Roberts A."/>
            <person name="Saif S."/>
            <person name="Shea T."/>
            <person name="Shenoy N."/>
            <person name="Sisk P."/>
            <person name="Stolte C."/>
            <person name="Sykes S."/>
            <person name="White J."/>
            <person name="Yandava C."/>
            <person name="Haas B."/>
            <person name="Henn M.R."/>
            <person name="Nusbaum C."/>
            <person name="Birren B."/>
        </authorList>
    </citation>
    <scope>NUCLEOTIDE SEQUENCE [LARGE SCALE GENOMIC DNA]</scope>
</reference>
<protein>
    <submittedName>
        <fullName evidence="3">WAP domain-containing protein</fullName>
    </submittedName>
</protein>
<feature type="domain" description="WAP" evidence="1">
    <location>
        <begin position="3"/>
        <end position="53"/>
    </location>
</feature>
<keyword evidence="2" id="KW-1185">Reference proteome</keyword>
<dbReference type="Proteomes" id="UP000095285">
    <property type="component" value="Unassembled WGS sequence"/>
</dbReference>
<dbReference type="GO" id="GO:0030414">
    <property type="term" value="F:peptidase inhibitor activity"/>
    <property type="evidence" value="ECO:0007669"/>
    <property type="project" value="InterPro"/>
</dbReference>
<dbReference type="InterPro" id="IPR008197">
    <property type="entry name" value="WAP_dom"/>
</dbReference>
<dbReference type="InterPro" id="IPR036645">
    <property type="entry name" value="Elafin-like_sf"/>
</dbReference>
<dbReference type="SUPFAM" id="SSF57610">
    <property type="entry name" value="Thyroglobulin type-1 domain"/>
    <property type="match status" value="1"/>
</dbReference>
<evidence type="ECO:0000313" key="3">
    <source>
        <dbReference type="WBParaSite" id="EN70_7794"/>
    </source>
</evidence>
<organism evidence="2 3">
    <name type="scientific">Loa loa</name>
    <name type="common">Eye worm</name>
    <name type="synonym">Filaria loa</name>
    <dbReference type="NCBI Taxonomy" id="7209"/>
    <lineage>
        <taxon>Eukaryota</taxon>
        <taxon>Metazoa</taxon>
        <taxon>Ecdysozoa</taxon>
        <taxon>Nematoda</taxon>
        <taxon>Chromadorea</taxon>
        <taxon>Rhabditida</taxon>
        <taxon>Spirurina</taxon>
        <taxon>Spiruromorpha</taxon>
        <taxon>Filarioidea</taxon>
        <taxon>Onchocercidae</taxon>
        <taxon>Loa</taxon>
    </lineage>
</organism>
<dbReference type="GO" id="GO:0005576">
    <property type="term" value="C:extracellular region"/>
    <property type="evidence" value="ECO:0007669"/>
    <property type="project" value="InterPro"/>
</dbReference>
<dbReference type="Gene3D" id="4.10.75.10">
    <property type="entry name" value="Elafin-like"/>
    <property type="match status" value="1"/>
</dbReference>
<name>A0A1I7VYW9_LOALO</name>
<dbReference type="InterPro" id="IPR036857">
    <property type="entry name" value="Thyroglobulin_1_sf"/>
</dbReference>
<dbReference type="AlphaFoldDB" id="A0A1I7VYW9"/>
<reference evidence="3" key="2">
    <citation type="submission" date="2016-11" db="UniProtKB">
        <authorList>
            <consortium name="WormBaseParasite"/>
        </authorList>
    </citation>
    <scope>IDENTIFICATION</scope>
</reference>
<sequence>MRKTSKLGLCPHSVNSPADCRKNEIDNCVEDIDCDAVQKCCSNGCKKLCMYPEITTACIHLLGTSKAFEPGSFVPQCDESSDFTRIQNYEKNHNGFDQCCCRDPCKNVQCPSTHVCRLIDIKCLFGKSCHPIPKCVLNVYPKGEPLTLSNVRKLVLCNTKEDHHCPLEYFCQQTEDSSAVCPTEFGLRSTDSKLCKIRCRTHKDCLSGKCCFNGCGTSCTDLRAEEVDRNTVLGFSKGVFSRGTDGIHLSVQTSKR</sequence>
<dbReference type="STRING" id="7209.A0A1I7VYW9"/>